<reference evidence="6" key="3">
    <citation type="submission" date="2025-09" db="UniProtKB">
        <authorList>
            <consortium name="Ensembl"/>
        </authorList>
    </citation>
    <scope>IDENTIFICATION</scope>
</reference>
<feature type="region of interest" description="Disordered" evidence="4">
    <location>
        <begin position="265"/>
        <end position="297"/>
    </location>
</feature>
<organism evidence="6 7">
    <name type="scientific">Taeniopygia guttata</name>
    <name type="common">Zebra finch</name>
    <name type="synonym">Poephila guttata</name>
    <dbReference type="NCBI Taxonomy" id="59729"/>
    <lineage>
        <taxon>Eukaryota</taxon>
        <taxon>Metazoa</taxon>
        <taxon>Chordata</taxon>
        <taxon>Craniata</taxon>
        <taxon>Vertebrata</taxon>
        <taxon>Euteleostomi</taxon>
        <taxon>Archelosauria</taxon>
        <taxon>Archosauria</taxon>
        <taxon>Dinosauria</taxon>
        <taxon>Saurischia</taxon>
        <taxon>Theropoda</taxon>
        <taxon>Coelurosauria</taxon>
        <taxon>Aves</taxon>
        <taxon>Neognathae</taxon>
        <taxon>Neoaves</taxon>
        <taxon>Telluraves</taxon>
        <taxon>Australaves</taxon>
        <taxon>Passeriformes</taxon>
        <taxon>Passeroidea</taxon>
        <taxon>Estrildidae</taxon>
        <taxon>Estrildinae</taxon>
        <taxon>Taeniopygia</taxon>
    </lineage>
</organism>
<dbReference type="CDD" id="cd01276">
    <property type="entry name" value="PKCI_related"/>
    <property type="match status" value="1"/>
</dbReference>
<dbReference type="InterPro" id="IPR001310">
    <property type="entry name" value="Histidine_triad_HIT"/>
</dbReference>
<gene>
    <name evidence="6" type="primary">HINT1</name>
</gene>
<evidence type="ECO:0000256" key="4">
    <source>
        <dbReference type="SAM" id="MobiDB-lite"/>
    </source>
</evidence>
<proteinExistence type="inferred from homology"/>
<evidence type="ECO:0000259" key="5">
    <source>
        <dbReference type="PROSITE" id="PS51084"/>
    </source>
</evidence>
<dbReference type="Proteomes" id="UP000007754">
    <property type="component" value="Chromosome Z"/>
</dbReference>
<comment type="caution">
    <text evidence="3">Lacks conserved residue(s) required for the propagation of feature annotation.</text>
</comment>
<dbReference type="InterPro" id="IPR036265">
    <property type="entry name" value="HIT-like_sf"/>
</dbReference>
<evidence type="ECO:0000256" key="2">
    <source>
        <dbReference type="ARBA" id="ARBA00025764"/>
    </source>
</evidence>
<dbReference type="Pfam" id="PF01230">
    <property type="entry name" value="HIT"/>
    <property type="match status" value="1"/>
</dbReference>
<dbReference type="Gene3D" id="3.30.428.10">
    <property type="entry name" value="HIT-like"/>
    <property type="match status" value="1"/>
</dbReference>
<dbReference type="Ensembl" id="ENSTGUT00000022732.1">
    <property type="protein sequence ID" value="ENSTGUP00000029568.1"/>
    <property type="gene ID" value="ENSTGUG00000027820.1"/>
</dbReference>
<dbReference type="PANTHER" id="PTHR23089">
    <property type="entry name" value="HISTIDINE TRIAD HIT PROTEIN"/>
    <property type="match status" value="1"/>
</dbReference>
<dbReference type="GO" id="GO:0003824">
    <property type="term" value="F:catalytic activity"/>
    <property type="evidence" value="ECO:0007669"/>
    <property type="project" value="InterPro"/>
</dbReference>
<feature type="domain" description="HIT" evidence="5">
    <location>
        <begin position="18"/>
        <end position="65"/>
    </location>
</feature>
<sequence length="297" mass="31363">MADEISKAQAARPGGDTIFGKIIRKEIPANIIFEDEQCLAFHDISPQAPTHFLVIPKKPIVRLSEAEDSDESLLGHLMIVGKKCAAELGLTNGFRMVVNEIGGASLPGTFVTQINFLSQSSSSSVVAPAQAAAEEASSAQAGNSSRSSSCTWSTTSSSGSMELLGERTEDKCLAMLSTSFVTLVCRSSAWCVCACVSKSCPSSCSSSAECQLLRPPHRSCYCALRWGGISGLLLLPRRAAGPGLALPELPSRQKAEQRLFLAEQEAVTEQMRRPPGAPVGPSSCGARPRSSSELSLS</sequence>
<dbReference type="GeneTree" id="ENSGT00950000182988"/>
<dbReference type="AlphaFoldDB" id="A0A674H4X6"/>
<dbReference type="PROSITE" id="PS51084">
    <property type="entry name" value="HIT_2"/>
    <property type="match status" value="1"/>
</dbReference>
<evidence type="ECO:0000256" key="3">
    <source>
        <dbReference type="PROSITE-ProRule" id="PRU00464"/>
    </source>
</evidence>
<dbReference type="FunFam" id="3.30.428.10:FF:000005">
    <property type="entry name" value="Histidine triad nucleotide-binding protein 1"/>
    <property type="match status" value="1"/>
</dbReference>
<name>A0A674H4X6_TAEGU</name>
<comment type="catalytic activity">
    <reaction evidence="1">
        <text>adenosine 5'-phosphoramidate + H2O = NH4(+) + AMP</text>
        <dbReference type="Rhea" id="RHEA:67916"/>
        <dbReference type="ChEBI" id="CHEBI:15377"/>
        <dbReference type="ChEBI" id="CHEBI:28938"/>
        <dbReference type="ChEBI" id="CHEBI:57890"/>
        <dbReference type="ChEBI" id="CHEBI:456215"/>
    </reaction>
</comment>
<evidence type="ECO:0000313" key="7">
    <source>
        <dbReference type="Proteomes" id="UP000007754"/>
    </source>
</evidence>
<comment type="similarity">
    <text evidence="2">Belongs to the HINT family.</text>
</comment>
<feature type="region of interest" description="Disordered" evidence="4">
    <location>
        <begin position="136"/>
        <end position="161"/>
    </location>
</feature>
<evidence type="ECO:0000313" key="6">
    <source>
        <dbReference type="Ensembl" id="ENSTGUP00000029568.1"/>
    </source>
</evidence>
<feature type="compositionally biased region" description="Low complexity" evidence="4">
    <location>
        <begin position="136"/>
        <end position="160"/>
    </location>
</feature>
<dbReference type="PRINTS" id="PR00332">
    <property type="entry name" value="HISTRIAD"/>
</dbReference>
<dbReference type="SUPFAM" id="SSF54197">
    <property type="entry name" value="HIT-like"/>
    <property type="match status" value="1"/>
</dbReference>
<keyword evidence="7" id="KW-1185">Reference proteome</keyword>
<accession>A0A674H4X6</accession>
<reference evidence="6" key="2">
    <citation type="submission" date="2025-08" db="UniProtKB">
        <authorList>
            <consortium name="Ensembl"/>
        </authorList>
    </citation>
    <scope>IDENTIFICATION</scope>
</reference>
<protein>
    <submittedName>
        <fullName evidence="6">Histidine triad nucleotide binding protein 1</fullName>
    </submittedName>
</protein>
<dbReference type="InterPro" id="IPR011146">
    <property type="entry name" value="HIT-like"/>
</dbReference>
<reference evidence="6 7" key="1">
    <citation type="journal article" date="2010" name="Nature">
        <title>The genome of a songbird.</title>
        <authorList>
            <person name="Warren W.C."/>
            <person name="Clayton D.F."/>
            <person name="Ellegren H."/>
            <person name="Arnold A.P."/>
            <person name="Hillier L.W."/>
            <person name="Kunstner A."/>
            <person name="Searle S."/>
            <person name="White S."/>
            <person name="Vilella A.J."/>
            <person name="Fairley S."/>
            <person name="Heger A."/>
            <person name="Kong L."/>
            <person name="Ponting C.P."/>
            <person name="Jarvis E.D."/>
            <person name="Mello C.V."/>
            <person name="Minx P."/>
            <person name="Lovell P."/>
            <person name="Velho T.A."/>
            <person name="Ferris M."/>
            <person name="Balakrishnan C.N."/>
            <person name="Sinha S."/>
            <person name="Blatti C."/>
            <person name="London S.E."/>
            <person name="Li Y."/>
            <person name="Lin Y.C."/>
            <person name="George J."/>
            <person name="Sweedler J."/>
            <person name="Southey B."/>
            <person name="Gunaratne P."/>
            <person name="Watson M."/>
            <person name="Nam K."/>
            <person name="Backstrom N."/>
            <person name="Smeds L."/>
            <person name="Nabholz B."/>
            <person name="Itoh Y."/>
            <person name="Whitney O."/>
            <person name="Pfenning A.R."/>
            <person name="Howard J."/>
            <person name="Volker M."/>
            <person name="Skinner B.M."/>
            <person name="Griffin D.K."/>
            <person name="Ye L."/>
            <person name="McLaren W.M."/>
            <person name="Flicek P."/>
            <person name="Quesada V."/>
            <person name="Velasco G."/>
            <person name="Lopez-Otin C."/>
            <person name="Puente X.S."/>
            <person name="Olender T."/>
            <person name="Lancet D."/>
            <person name="Smit A.F."/>
            <person name="Hubley R."/>
            <person name="Konkel M.K."/>
            <person name="Walker J.A."/>
            <person name="Batzer M.A."/>
            <person name="Gu W."/>
            <person name="Pollock D.D."/>
            <person name="Chen L."/>
            <person name="Cheng Z."/>
            <person name="Eichler E.E."/>
            <person name="Stapley J."/>
            <person name="Slate J."/>
            <person name="Ekblom R."/>
            <person name="Birkhead T."/>
            <person name="Burke T."/>
            <person name="Burt D."/>
            <person name="Scharff C."/>
            <person name="Adam I."/>
            <person name="Richard H."/>
            <person name="Sultan M."/>
            <person name="Soldatov A."/>
            <person name="Lehrach H."/>
            <person name="Edwards S.V."/>
            <person name="Yang S.P."/>
            <person name="Li X."/>
            <person name="Graves T."/>
            <person name="Fulton L."/>
            <person name="Nelson J."/>
            <person name="Chinwalla A."/>
            <person name="Hou S."/>
            <person name="Mardis E.R."/>
            <person name="Wilson R.K."/>
        </authorList>
    </citation>
    <scope>NUCLEOTIDE SEQUENCE [LARGE SCALE GENOMIC DNA]</scope>
</reference>
<evidence type="ECO:0000256" key="1">
    <source>
        <dbReference type="ARBA" id="ARBA00024472"/>
    </source>
</evidence>